<evidence type="ECO:0000313" key="1">
    <source>
        <dbReference type="EMBL" id="TVU25668.1"/>
    </source>
</evidence>
<organism evidence="1 2">
    <name type="scientific">Eragrostis curvula</name>
    <name type="common">weeping love grass</name>
    <dbReference type="NCBI Taxonomy" id="38414"/>
    <lineage>
        <taxon>Eukaryota</taxon>
        <taxon>Viridiplantae</taxon>
        <taxon>Streptophyta</taxon>
        <taxon>Embryophyta</taxon>
        <taxon>Tracheophyta</taxon>
        <taxon>Spermatophyta</taxon>
        <taxon>Magnoliopsida</taxon>
        <taxon>Liliopsida</taxon>
        <taxon>Poales</taxon>
        <taxon>Poaceae</taxon>
        <taxon>PACMAD clade</taxon>
        <taxon>Chloridoideae</taxon>
        <taxon>Eragrostideae</taxon>
        <taxon>Eragrostidinae</taxon>
        <taxon>Eragrostis</taxon>
    </lineage>
</organism>
<comment type="caution">
    <text evidence="1">The sequence shown here is derived from an EMBL/GenBank/DDBJ whole genome shotgun (WGS) entry which is preliminary data.</text>
</comment>
<dbReference type="AlphaFoldDB" id="A0A5J9UQP2"/>
<dbReference type="OrthoDB" id="6510177at2759"/>
<proteinExistence type="predicted"/>
<evidence type="ECO:0000313" key="2">
    <source>
        <dbReference type="Proteomes" id="UP000324897"/>
    </source>
</evidence>
<gene>
    <name evidence="1" type="ORF">EJB05_28173</name>
</gene>
<accession>A0A5J9UQP2</accession>
<dbReference type="EMBL" id="RWGY01000013">
    <property type="protein sequence ID" value="TVU25668.1"/>
    <property type="molecule type" value="Genomic_DNA"/>
</dbReference>
<feature type="non-terminal residue" evidence="1">
    <location>
        <position position="1"/>
    </location>
</feature>
<keyword evidence="2" id="KW-1185">Reference proteome</keyword>
<dbReference type="Gramene" id="TVU25668">
    <property type="protein sequence ID" value="TVU25668"/>
    <property type="gene ID" value="EJB05_28173"/>
</dbReference>
<dbReference type="Proteomes" id="UP000324897">
    <property type="component" value="Chromosome 2"/>
</dbReference>
<name>A0A5J9UQP2_9POAL</name>
<sequence length="262" mass="28819">RTHGSTRKDDKLVDAMEAAKAGDDEDDDLDLEVAHITDLKLHEGKLAVVSRTMKPSALQSPGVPSSSNETSWLGAEASHFRQLAASLASKKQSEHQGTAADAVPVVDLVSPKEPIYDCTIDLDEDLYELADDIDMDEDNVSVNDESVMDIDSADSKNPLAVTECVEELYKFYRETELVLATSASDGSKAPTIVTDGNMKLLFQIQKKEAAKAGDDEDDDLDISSMQCDMFAYAMKALKTGERAAKRLKQLYFDLCWKRSMQL</sequence>
<reference evidence="1 2" key="1">
    <citation type="journal article" date="2019" name="Sci. Rep.">
        <title>A high-quality genome of Eragrostis curvula grass provides insights into Poaceae evolution and supports new strategies to enhance forage quality.</title>
        <authorList>
            <person name="Carballo J."/>
            <person name="Santos B.A.C.M."/>
            <person name="Zappacosta D."/>
            <person name="Garbus I."/>
            <person name="Selva J.P."/>
            <person name="Gallo C.A."/>
            <person name="Diaz A."/>
            <person name="Albertini E."/>
            <person name="Caccamo M."/>
            <person name="Echenique V."/>
        </authorList>
    </citation>
    <scope>NUCLEOTIDE SEQUENCE [LARGE SCALE GENOMIC DNA]</scope>
    <source>
        <strain evidence="2">cv. Victoria</strain>
        <tissue evidence="1">Leaf</tissue>
    </source>
</reference>
<protein>
    <submittedName>
        <fullName evidence="1">Uncharacterized protein</fullName>
    </submittedName>
</protein>